<gene>
    <name evidence="1" type="ORF">AN2V17_00780</name>
</gene>
<organism evidence="1 2">
    <name type="scientific">Vallitalea maricola</name>
    <dbReference type="NCBI Taxonomy" id="3074433"/>
    <lineage>
        <taxon>Bacteria</taxon>
        <taxon>Bacillati</taxon>
        <taxon>Bacillota</taxon>
        <taxon>Clostridia</taxon>
        <taxon>Lachnospirales</taxon>
        <taxon>Vallitaleaceae</taxon>
        <taxon>Vallitalea</taxon>
    </lineage>
</organism>
<dbReference type="Proteomes" id="UP001374599">
    <property type="component" value="Unassembled WGS sequence"/>
</dbReference>
<protein>
    <submittedName>
        <fullName evidence="1">Uncharacterized protein</fullName>
    </submittedName>
</protein>
<sequence>MKNLKKVFALVLSLAMIVSTFTVSFAAEDTKTDAEICEALGMLKGEGDGVTDEYLAKSTTRFQAALMVLRLQNLEEEALAFEGTETFADAEDVQWVAGRSVLAYLKANPELGWLGDGENFDPNGAITAQAYYKVMLEAIGYKQGTDFEWADVLEFAAEKGLKAAADVENFTNNEIAVVTVETLKAETKEGKKLVDVLVEAGAIDEAKAVEVGLVEAAPSEVAIKGAVALNSKVVEVTLKEAAEEVNASQFVIADKDGAAVEIASAELAPWDANNKKVLVTLATDTKSGELYSVTSGEVSVNFGGRGEDASNPTLAKSTGADYNEFTLEFSEAVRIDTLKIAAAEKYGSKAALEVLGYEYIDSKTIKVMTADQAGSKLYGLTVSGAVDLAGNEMKEDSDNTFVGKAKPTVAQKVKKAKAIDYNQVYVEFETNIDPASIADATFAINEMYGSKAEVAVLEVAQATEAQTVEYGTADVAADKAAAVKKGVVLTVDGTMKTSSLYKVVANGMKTLYGKDMSSTSSDKETTFVGMSKPSGTFAYDGDITVASASSIKVKFARKLEKDLAEDIANYTINEAYGNKAELAVLAAELQADQKTVKLTVGEMKNVLYKVTTSNLMDIYGNAQKTGSDAEKTFVGQGKEAKISSITSITRIDDTNIKVTFNHKVGENATDVALYTIDGGVGYPEAVATYSDDANSVKLTIAKTTETVSYKLTVKGLNNADGVAMDADGVTGTFTGKGIAKGLPVLQAVVATDKQTAKFYFDRDVTDSTIKGTLWAVTGTDDVANFFMTRENKQGTSLASLNGLKAYQDSTDKNVLVVVDDNESWNTGNDFTTYVLDLEGSSFDGKKVKFDTNITQLEVAANGSTYAYPTVEAVQGIDSKTIKVYFSKPVTFGASGITTIAKTSDSSATVTEGTPVVVNGTSNKEWLVPISSGTMESVSYTITFASVNVADKYVPSIKLSNKTSEPDTSIVREFAGNGTTTNYITNVYAIMTDNKTIDVYYPEAMKYSTTIINNVQNGSNVDNTGNYTFTVSAGTAPTVTYVAYDNAKNKATLYLNNEFDSNLNTFDLVVNTNIANITGNKTVAKSSSDNANLAIEVAKNTSTTNKGPAIASASVAGDRMSITVGMDQVTAVGTTVAVDDDSNTILESGKLATKKTATSTATVNSADFEKVFKLTTTFEGETTATTITNANFSNYISSVDLSANGKTFTITLKKAIKAGAEGTITTKTSKDNSVSLWGYAGEKRLQNDNESKLTFAAPNSNTFDYTPPTVLNVDSAAGVYKEGSNIDIVLTFNEAVTISDANKDSKIVITVGTTDRDAVLVANTATTATFRYTVVANETDTDGIDVKDDSLTLGSGDSIKDGNGNDLTLTSLNATPLTSVKVDTTAPTCSIQDGTANAPILRFSEPLYKDGVALTDNQVITSLFTFNNVSAGADTPTMTATYTTANNDITFALANMQDTDTIVLASGVVLTDEAGNAVTVNTLTLTNGTPSTWQ</sequence>
<evidence type="ECO:0000313" key="2">
    <source>
        <dbReference type="Proteomes" id="UP001374599"/>
    </source>
</evidence>
<dbReference type="EMBL" id="BTPU01000001">
    <property type="protein sequence ID" value="GMQ60852.1"/>
    <property type="molecule type" value="Genomic_DNA"/>
</dbReference>
<comment type="caution">
    <text evidence="1">The sequence shown here is derived from an EMBL/GenBank/DDBJ whole genome shotgun (WGS) entry which is preliminary data.</text>
</comment>
<keyword evidence="2" id="KW-1185">Reference proteome</keyword>
<accession>A0ACB5UD41</accession>
<evidence type="ECO:0000313" key="1">
    <source>
        <dbReference type="EMBL" id="GMQ60852.1"/>
    </source>
</evidence>
<reference evidence="1" key="1">
    <citation type="submission" date="2023-09" db="EMBL/GenBank/DDBJ databases">
        <title>Vallitalea sediminicola and Vallitalea maricola sp. nov., anaerobic bacteria isolated from marine sediment.</title>
        <authorList>
            <person name="Hirano S."/>
            <person name="Maeda A."/>
            <person name="Terahara T."/>
            <person name="Mori K."/>
            <person name="Hamada M."/>
            <person name="Matsumoto R."/>
            <person name="Kobayashi T."/>
        </authorList>
    </citation>
    <scope>NUCLEOTIDE SEQUENCE</scope>
    <source>
        <strain evidence="1">AN17-2</strain>
    </source>
</reference>
<name>A0ACB5UD41_9FIRM</name>
<proteinExistence type="predicted"/>